<keyword evidence="1 3" id="KW-0238">DNA-binding</keyword>
<keyword evidence="8" id="KW-1185">Reference proteome</keyword>
<evidence type="ECO:0000256" key="1">
    <source>
        <dbReference type="ARBA" id="ARBA00023125"/>
    </source>
</evidence>
<sequence>MVTTLAGERKHFNGTARNLTEARQAVREARKYRDLGELPPRDRVKVGELVDRYIEARLRDGKLAPRTVFDYRYVLAHYITPSLGTLKAQGVTGQRLRDYFDGLGEGPHGERTRAKVYDLLRASYRWGVREGLVMADPTLRGRPTASRVKGAPKLMAFTPEQAVRFYNAARLDRDGYVFAFMLATGLRPGEALGLRWDDVTYEGDGSATVHVRRTRSVMGGEVYEGPPKTAQGNRTVSVTGSAVQVLRDSRAAQVREGGARLRFGGREHRDEGYVFGTRVGTGKRSDSLQRPMSRLCEAAGVPVLSPHKLRHTYTSVKAAEGVPIEVLSAQIGHKDTGTTQRIYRHVFESERVGLTFDPVPPAPREVRRITAKVRRVSARPAETHPSAAQADTPPGSE</sequence>
<evidence type="ECO:0000256" key="4">
    <source>
        <dbReference type="SAM" id="MobiDB-lite"/>
    </source>
</evidence>
<reference evidence="7 8" key="1">
    <citation type="submission" date="2022-11" db="EMBL/GenBank/DDBJ databases">
        <title>Deinococcus ZS9-10, Low Temperature and Draught-tolerating, UV-resistant Bacteria from Continental Antarctica.</title>
        <authorList>
            <person name="Cheng L."/>
        </authorList>
    </citation>
    <scope>NUCLEOTIDE SEQUENCE [LARGE SCALE GENOMIC DNA]</scope>
    <source>
        <strain evidence="7 8">ZS9-10</strain>
    </source>
</reference>
<accession>A0ABU4DUP7</accession>
<dbReference type="EMBL" id="JAPMIV010000046">
    <property type="protein sequence ID" value="MDV6376108.1"/>
    <property type="molecule type" value="Genomic_DNA"/>
</dbReference>
<evidence type="ECO:0000259" key="5">
    <source>
        <dbReference type="PROSITE" id="PS51898"/>
    </source>
</evidence>
<gene>
    <name evidence="7" type="ORF">ORD21_16025</name>
</gene>
<evidence type="ECO:0000313" key="8">
    <source>
        <dbReference type="Proteomes" id="UP001276150"/>
    </source>
</evidence>
<dbReference type="InterPro" id="IPR002104">
    <property type="entry name" value="Integrase_catalytic"/>
</dbReference>
<dbReference type="InterPro" id="IPR013762">
    <property type="entry name" value="Integrase-like_cat_sf"/>
</dbReference>
<dbReference type="PANTHER" id="PTHR30349:SF84">
    <property type="entry name" value="PHAGE-RELATED INTEGRASE"/>
    <property type="match status" value="1"/>
</dbReference>
<feature type="domain" description="Core-binding (CB)" evidence="6">
    <location>
        <begin position="44"/>
        <end position="128"/>
    </location>
</feature>
<dbReference type="InterPro" id="IPR044068">
    <property type="entry name" value="CB"/>
</dbReference>
<dbReference type="PROSITE" id="PS51900">
    <property type="entry name" value="CB"/>
    <property type="match status" value="1"/>
</dbReference>
<dbReference type="PANTHER" id="PTHR30349">
    <property type="entry name" value="PHAGE INTEGRASE-RELATED"/>
    <property type="match status" value="1"/>
</dbReference>
<feature type="region of interest" description="Disordered" evidence="4">
    <location>
        <begin position="374"/>
        <end position="397"/>
    </location>
</feature>
<dbReference type="CDD" id="cd01189">
    <property type="entry name" value="INT_ICEBs1_C_like"/>
    <property type="match status" value="1"/>
</dbReference>
<keyword evidence="2" id="KW-0233">DNA recombination</keyword>
<dbReference type="Pfam" id="PF00589">
    <property type="entry name" value="Phage_integrase"/>
    <property type="match status" value="1"/>
</dbReference>
<feature type="domain" description="Tyr recombinase" evidence="5">
    <location>
        <begin position="152"/>
        <end position="357"/>
    </location>
</feature>
<dbReference type="RefSeq" id="WP_317641461.1">
    <property type="nucleotide sequence ID" value="NZ_JAPMIV010000046.1"/>
</dbReference>
<dbReference type="SUPFAM" id="SSF56349">
    <property type="entry name" value="DNA breaking-rejoining enzymes"/>
    <property type="match status" value="1"/>
</dbReference>
<name>A0ABU4DUP7_9DEIO</name>
<proteinExistence type="predicted"/>
<evidence type="ECO:0000256" key="3">
    <source>
        <dbReference type="PROSITE-ProRule" id="PRU01248"/>
    </source>
</evidence>
<dbReference type="InterPro" id="IPR010998">
    <property type="entry name" value="Integrase_recombinase_N"/>
</dbReference>
<comment type="caution">
    <text evidence="7">The sequence shown here is derived from an EMBL/GenBank/DDBJ whole genome shotgun (WGS) entry which is preliminary data.</text>
</comment>
<evidence type="ECO:0000259" key="6">
    <source>
        <dbReference type="PROSITE" id="PS51900"/>
    </source>
</evidence>
<dbReference type="Gene3D" id="1.10.443.10">
    <property type="entry name" value="Intergrase catalytic core"/>
    <property type="match status" value="1"/>
</dbReference>
<dbReference type="Gene3D" id="1.10.150.130">
    <property type="match status" value="1"/>
</dbReference>
<dbReference type="PROSITE" id="PS51898">
    <property type="entry name" value="TYR_RECOMBINASE"/>
    <property type="match status" value="1"/>
</dbReference>
<protein>
    <submittedName>
        <fullName evidence="7">Tyrosine-type recombinase/integrase</fullName>
    </submittedName>
</protein>
<evidence type="ECO:0000313" key="7">
    <source>
        <dbReference type="EMBL" id="MDV6376108.1"/>
    </source>
</evidence>
<dbReference type="InterPro" id="IPR011010">
    <property type="entry name" value="DNA_brk_join_enz"/>
</dbReference>
<dbReference type="InterPro" id="IPR050090">
    <property type="entry name" value="Tyrosine_recombinase_XerCD"/>
</dbReference>
<organism evidence="7 8">
    <name type="scientific">Deinococcus arenicola</name>
    <dbReference type="NCBI Taxonomy" id="2994950"/>
    <lineage>
        <taxon>Bacteria</taxon>
        <taxon>Thermotogati</taxon>
        <taxon>Deinococcota</taxon>
        <taxon>Deinococci</taxon>
        <taxon>Deinococcales</taxon>
        <taxon>Deinococcaceae</taxon>
        <taxon>Deinococcus</taxon>
    </lineage>
</organism>
<evidence type="ECO:0000256" key="2">
    <source>
        <dbReference type="ARBA" id="ARBA00023172"/>
    </source>
</evidence>
<dbReference type="Proteomes" id="UP001276150">
    <property type="component" value="Unassembled WGS sequence"/>
</dbReference>